<dbReference type="AlphaFoldDB" id="A0A0D3CBW9"/>
<accession>A0A0D3CBW9</accession>
<dbReference type="PANTHER" id="PTHR45023">
    <property type="match status" value="1"/>
</dbReference>
<dbReference type="HOGENOM" id="CLU_012390_0_6_1"/>
<feature type="signal peptide" evidence="2">
    <location>
        <begin position="1"/>
        <end position="37"/>
    </location>
</feature>
<evidence type="ECO:0000256" key="2">
    <source>
        <dbReference type="SAM" id="SignalP"/>
    </source>
</evidence>
<sequence length="474" mass="53550">AIRFSFGGSRRRRLVRWLPSATSLSLVLLEATELSLGSSPQIESSLVMSLGGSSPPRYHSVAHLKSKGKAVLLLILHVIDLEFVCSVDSKILIVVSDVFDSIAGSRFIDQSFRAQLSRWRIFFTCTNWCKWSTTEDLVLISSWLNTSKDPVVGNEQMAGTFWKRIASYYNASPKVVGFAKREPNHYDVLKAAHEIFFNDYTVKFTLEHAWRELMNDQKWCGTYGSSQQSSGAKRKRVGEQQSFQSSTSMPSVNGEDSSTARPIGVKAAKANKGKRSVGEEEKILQGFQQMWELKQKDLQEQTQLLNMKDNVNKSKLLDSLLARTEPLTELEVAFKNKLITEMLSMGTSHTHTEIEARKPIVCGLSAGGIIPPLPREDTDDDVEDIPPTEAEVVEISDEEEKDMVELSSDEYRRNMGYLIRVEEEEDDIAPEFRRMVKMMHEEEKKLREERFNVLKPGIKLEEGQSSTGDGKRSP</sequence>
<proteinExistence type="predicted"/>
<reference evidence="4" key="2">
    <citation type="submission" date="2015-03" db="UniProtKB">
        <authorList>
            <consortium name="EnsemblPlants"/>
        </authorList>
    </citation>
    <scope>IDENTIFICATION</scope>
</reference>
<feature type="chain" id="PRO_5002258533" description="No apical meristem-associated C-terminal domain-containing protein" evidence="2">
    <location>
        <begin position="38"/>
        <end position="474"/>
    </location>
</feature>
<keyword evidence="2" id="KW-0732">Signal</keyword>
<evidence type="ECO:0000313" key="4">
    <source>
        <dbReference type="EnsemblPlants" id="Bo5g030780.1"/>
    </source>
</evidence>
<reference evidence="4 5" key="1">
    <citation type="journal article" date="2014" name="Genome Biol.">
        <title>Transcriptome and methylome profiling reveals relics of genome dominance in the mesopolyploid Brassica oleracea.</title>
        <authorList>
            <person name="Parkin I.A."/>
            <person name="Koh C."/>
            <person name="Tang H."/>
            <person name="Robinson S.J."/>
            <person name="Kagale S."/>
            <person name="Clarke W.E."/>
            <person name="Town C.D."/>
            <person name="Nixon J."/>
            <person name="Krishnakumar V."/>
            <person name="Bidwell S.L."/>
            <person name="Denoeud F."/>
            <person name="Belcram H."/>
            <person name="Links M.G."/>
            <person name="Just J."/>
            <person name="Clarke C."/>
            <person name="Bender T."/>
            <person name="Huebert T."/>
            <person name="Mason A.S."/>
            <person name="Pires J.C."/>
            <person name="Barker G."/>
            <person name="Moore J."/>
            <person name="Walley P.G."/>
            <person name="Manoli S."/>
            <person name="Batley J."/>
            <person name="Edwards D."/>
            <person name="Nelson M.N."/>
            <person name="Wang X."/>
            <person name="Paterson A.H."/>
            <person name="King G."/>
            <person name="Bancroft I."/>
            <person name="Chalhoub B."/>
            <person name="Sharpe A.G."/>
        </authorList>
    </citation>
    <scope>NUCLEOTIDE SEQUENCE</scope>
    <source>
        <strain evidence="4 5">cv. TO1000</strain>
    </source>
</reference>
<evidence type="ECO:0000256" key="1">
    <source>
        <dbReference type="SAM" id="MobiDB-lite"/>
    </source>
</evidence>
<dbReference type="Pfam" id="PF14303">
    <property type="entry name" value="NAM-associated"/>
    <property type="match status" value="1"/>
</dbReference>
<protein>
    <recommendedName>
        <fullName evidence="3">No apical meristem-associated C-terminal domain-containing protein</fullName>
    </recommendedName>
</protein>
<evidence type="ECO:0000313" key="5">
    <source>
        <dbReference type="Proteomes" id="UP000032141"/>
    </source>
</evidence>
<feature type="compositionally biased region" description="Polar residues" evidence="1">
    <location>
        <begin position="239"/>
        <end position="260"/>
    </location>
</feature>
<evidence type="ECO:0000259" key="3">
    <source>
        <dbReference type="Pfam" id="PF14303"/>
    </source>
</evidence>
<dbReference type="InterPro" id="IPR029466">
    <property type="entry name" value="NAM-associated_C"/>
</dbReference>
<dbReference type="EnsemblPlants" id="Bo5g030780.1">
    <property type="protein sequence ID" value="Bo5g030780.1"/>
    <property type="gene ID" value="Bo5g030780"/>
</dbReference>
<dbReference type="Proteomes" id="UP000032141">
    <property type="component" value="Chromosome C5"/>
</dbReference>
<organism evidence="4 5">
    <name type="scientific">Brassica oleracea var. oleracea</name>
    <dbReference type="NCBI Taxonomy" id="109376"/>
    <lineage>
        <taxon>Eukaryota</taxon>
        <taxon>Viridiplantae</taxon>
        <taxon>Streptophyta</taxon>
        <taxon>Embryophyta</taxon>
        <taxon>Tracheophyta</taxon>
        <taxon>Spermatophyta</taxon>
        <taxon>Magnoliopsida</taxon>
        <taxon>eudicotyledons</taxon>
        <taxon>Gunneridae</taxon>
        <taxon>Pentapetalae</taxon>
        <taxon>rosids</taxon>
        <taxon>malvids</taxon>
        <taxon>Brassicales</taxon>
        <taxon>Brassicaceae</taxon>
        <taxon>Brassiceae</taxon>
        <taxon>Brassica</taxon>
    </lineage>
</organism>
<feature type="region of interest" description="Disordered" evidence="1">
    <location>
        <begin position="225"/>
        <end position="275"/>
    </location>
</feature>
<dbReference type="Gramene" id="Bo5g030780.1">
    <property type="protein sequence ID" value="Bo5g030780.1"/>
    <property type="gene ID" value="Bo5g030780"/>
</dbReference>
<dbReference type="PANTHER" id="PTHR45023:SF4">
    <property type="entry name" value="GLYCINE-RICH PROTEIN-RELATED"/>
    <property type="match status" value="1"/>
</dbReference>
<keyword evidence="5" id="KW-1185">Reference proteome</keyword>
<feature type="domain" description="No apical meristem-associated C-terminal" evidence="3">
    <location>
        <begin position="203"/>
        <end position="308"/>
    </location>
</feature>
<feature type="region of interest" description="Disordered" evidence="1">
    <location>
        <begin position="455"/>
        <end position="474"/>
    </location>
</feature>
<name>A0A0D3CBW9_BRAOL</name>